<feature type="compositionally biased region" description="Polar residues" evidence="1">
    <location>
        <begin position="87"/>
        <end position="113"/>
    </location>
</feature>
<dbReference type="AlphaFoldDB" id="A0A2H0R9K5"/>
<feature type="compositionally biased region" description="Acidic residues" evidence="1">
    <location>
        <begin position="133"/>
        <end position="151"/>
    </location>
</feature>
<feature type="region of interest" description="Disordered" evidence="1">
    <location>
        <begin position="86"/>
        <end position="193"/>
    </location>
</feature>
<evidence type="ECO:0000313" key="3">
    <source>
        <dbReference type="EMBL" id="PIR43211.1"/>
    </source>
</evidence>
<dbReference type="EMBL" id="PCXU01000034">
    <property type="protein sequence ID" value="PIR43211.1"/>
    <property type="molecule type" value="Genomic_DNA"/>
</dbReference>
<feature type="region of interest" description="Disordered" evidence="1">
    <location>
        <begin position="58"/>
        <end position="77"/>
    </location>
</feature>
<dbReference type="InterPro" id="IPR009061">
    <property type="entry name" value="DNA-bd_dom_put_sf"/>
</dbReference>
<organism evidence="3 4">
    <name type="scientific">candidate division WWE3 bacterium CG10_big_fil_rev_8_21_14_0_10_32_10</name>
    <dbReference type="NCBI Taxonomy" id="1975090"/>
    <lineage>
        <taxon>Bacteria</taxon>
        <taxon>Katanobacteria</taxon>
    </lineage>
</organism>
<evidence type="ECO:0000256" key="1">
    <source>
        <dbReference type="SAM" id="MobiDB-lite"/>
    </source>
</evidence>
<comment type="caution">
    <text evidence="3">The sequence shown here is derived from an EMBL/GenBank/DDBJ whole genome shotgun (WGS) entry which is preliminary data.</text>
</comment>
<protein>
    <recommendedName>
        <fullName evidence="2">Helix-turn-helix domain-containing protein</fullName>
    </recommendedName>
</protein>
<dbReference type="SUPFAM" id="SSF46955">
    <property type="entry name" value="Putative DNA-binding domain"/>
    <property type="match status" value="1"/>
</dbReference>
<feature type="compositionally biased region" description="Polar residues" evidence="1">
    <location>
        <begin position="64"/>
        <end position="73"/>
    </location>
</feature>
<evidence type="ECO:0000259" key="2">
    <source>
        <dbReference type="Pfam" id="PF12728"/>
    </source>
</evidence>
<dbReference type="InterPro" id="IPR041657">
    <property type="entry name" value="HTH_17"/>
</dbReference>
<name>A0A2H0R9K5_UNCKA</name>
<dbReference type="Pfam" id="PF12728">
    <property type="entry name" value="HTH_17"/>
    <property type="match status" value="1"/>
</dbReference>
<dbReference type="Proteomes" id="UP000230214">
    <property type="component" value="Unassembled WGS sequence"/>
</dbReference>
<accession>A0A2H0R9K5</accession>
<reference evidence="3 4" key="1">
    <citation type="submission" date="2017-09" db="EMBL/GenBank/DDBJ databases">
        <title>Depth-based differentiation of microbial function through sediment-hosted aquifers and enrichment of novel symbionts in the deep terrestrial subsurface.</title>
        <authorList>
            <person name="Probst A.J."/>
            <person name="Ladd B."/>
            <person name="Jarett J.K."/>
            <person name="Geller-Mcgrath D.E."/>
            <person name="Sieber C.M."/>
            <person name="Emerson J.B."/>
            <person name="Anantharaman K."/>
            <person name="Thomas B.C."/>
            <person name="Malmstrom R."/>
            <person name="Stieglmeier M."/>
            <person name="Klingl A."/>
            <person name="Woyke T."/>
            <person name="Ryan C.M."/>
            <person name="Banfield J.F."/>
        </authorList>
    </citation>
    <scope>NUCLEOTIDE SEQUENCE [LARGE SCALE GENOMIC DNA]</scope>
    <source>
        <strain evidence="3">CG10_big_fil_rev_8_21_14_0_10_32_10</strain>
    </source>
</reference>
<proteinExistence type="predicted"/>
<dbReference type="Gene3D" id="1.10.1660.10">
    <property type="match status" value="1"/>
</dbReference>
<sequence length="325" mass="36604">MELEDRFFKSTEVADILGVSLRTLYRYMDSQKIDSVQLPSGRHRFTKKQIEGFLYSSGEPLMQNIPNNSQDSGNRIEVNTGMDLPQIKQSDSQTGYNKPSQEPNQSSAPASTQETEEEDLEKELDALLKSLESEDDEEEISEDFIDKEEEPQNVLQSEPQVVAPVQNESVSPTQSSNFSSASSILEETKEVEPTNNLDENEVHYFYCPYNELRAIARIIKKTADDNNKTYAFTLNAGISLYFPLDPFSLIHFYIAKEDLDFWKENLQLRESSTADANLGVLLTSGPAFENLQEVSGLKVVSKAILMSNLRSVGNNSLLSEVENKM</sequence>
<evidence type="ECO:0000313" key="4">
    <source>
        <dbReference type="Proteomes" id="UP000230214"/>
    </source>
</evidence>
<feature type="compositionally biased region" description="Polar residues" evidence="1">
    <location>
        <begin position="166"/>
        <end position="185"/>
    </location>
</feature>
<gene>
    <name evidence="3" type="ORF">COV24_03910</name>
</gene>
<feature type="domain" description="Helix-turn-helix" evidence="2">
    <location>
        <begin position="9"/>
        <end position="54"/>
    </location>
</feature>